<keyword evidence="1" id="KW-0949">S-adenosyl-L-methionine</keyword>
<comment type="similarity">
    <text evidence="2">Belongs to the tRNA methyltransferase O family.</text>
</comment>
<keyword evidence="5" id="KW-1185">Reference proteome</keyword>
<dbReference type="Proteomes" id="UP000002593">
    <property type="component" value="Chromosome"/>
</dbReference>
<organism evidence="4 5">
    <name type="scientific">Hyperthermus butylicus (strain DSM 5456 / JCM 9403 / PLM1-5)</name>
    <dbReference type="NCBI Taxonomy" id="415426"/>
    <lineage>
        <taxon>Archaea</taxon>
        <taxon>Thermoproteota</taxon>
        <taxon>Thermoprotei</taxon>
        <taxon>Desulfurococcales</taxon>
        <taxon>Pyrodictiaceae</taxon>
        <taxon>Hyperthermus</taxon>
    </lineage>
</organism>
<dbReference type="OrthoDB" id="40408at2157"/>
<dbReference type="SUPFAM" id="SSF118196">
    <property type="entry name" value="YaeB-like"/>
    <property type="match status" value="1"/>
</dbReference>
<evidence type="ECO:0000259" key="3">
    <source>
        <dbReference type="PROSITE" id="PS51668"/>
    </source>
</evidence>
<name>A2BKS9_HYPBU</name>
<dbReference type="EMBL" id="CP000493">
    <property type="protein sequence ID" value="ABM80590.1"/>
    <property type="molecule type" value="Genomic_DNA"/>
</dbReference>
<dbReference type="InterPro" id="IPR036414">
    <property type="entry name" value="YaeB_N_sf"/>
</dbReference>
<gene>
    <name evidence="4" type="ordered locus">Hbut_0736</name>
</gene>
<dbReference type="CDD" id="cd09281">
    <property type="entry name" value="UPF0066"/>
    <property type="match status" value="1"/>
</dbReference>
<dbReference type="eggNOG" id="arCOG00761">
    <property type="taxonomic scope" value="Archaea"/>
</dbReference>
<evidence type="ECO:0000256" key="1">
    <source>
        <dbReference type="ARBA" id="ARBA00022691"/>
    </source>
</evidence>
<dbReference type="PANTHER" id="PTHR12818:SF0">
    <property type="entry name" value="TRNA (ADENINE(37)-N6)-METHYLTRANSFERASE"/>
    <property type="match status" value="1"/>
</dbReference>
<accession>A2BKS9</accession>
<evidence type="ECO:0000256" key="2">
    <source>
        <dbReference type="ARBA" id="ARBA00033753"/>
    </source>
</evidence>
<dbReference type="Gene3D" id="2.40.30.70">
    <property type="entry name" value="YaeB-like"/>
    <property type="match status" value="1"/>
</dbReference>
<dbReference type="GeneID" id="4782116"/>
<feature type="domain" description="TsaA-like" evidence="3">
    <location>
        <begin position="11"/>
        <end position="143"/>
    </location>
</feature>
<dbReference type="Pfam" id="PF01980">
    <property type="entry name" value="TrmO_N"/>
    <property type="match status" value="1"/>
</dbReference>
<protein>
    <submittedName>
        <fullName evidence="4">Universally conserved protein</fullName>
    </submittedName>
</protein>
<dbReference type="InterPro" id="IPR040372">
    <property type="entry name" value="YaeB-like"/>
</dbReference>
<sequence length="170" mass="19887">MACQNNELYCFRPIGIVEEGLPKPEEPERKRLKSKYEVIGTIRVFDEYVEGLKGLEEYSHLIIVYVFHEAKEARLKLKHRVTGRELGIFATRYPPRPNPIAVSVVELVELRGPRLRVRGIDAWTGTPVLDIKPYDYYDIVKRPRVSRDFLEEWERKSSLYSQLVPWLGPC</sequence>
<dbReference type="InterPro" id="IPR023370">
    <property type="entry name" value="TrmO-like_N"/>
</dbReference>
<dbReference type="RefSeq" id="WP_011821908.1">
    <property type="nucleotide sequence ID" value="NC_008818.1"/>
</dbReference>
<dbReference type="InterPro" id="IPR036413">
    <property type="entry name" value="YaeB-like_sf"/>
</dbReference>
<dbReference type="PROSITE" id="PS51668">
    <property type="entry name" value="TSAA_2"/>
    <property type="match status" value="1"/>
</dbReference>
<evidence type="ECO:0000313" key="5">
    <source>
        <dbReference type="Proteomes" id="UP000002593"/>
    </source>
</evidence>
<dbReference type="NCBIfam" id="TIGR00104">
    <property type="entry name" value="tRNA_TsaA"/>
    <property type="match status" value="1"/>
</dbReference>
<dbReference type="KEGG" id="hbu:Hbut_0736"/>
<dbReference type="PANTHER" id="PTHR12818">
    <property type="entry name" value="TRNA (ADENINE(37)-N6)-METHYLTRANSFERASE"/>
    <property type="match status" value="1"/>
</dbReference>
<dbReference type="AlphaFoldDB" id="A2BKS9"/>
<evidence type="ECO:0000313" key="4">
    <source>
        <dbReference type="EMBL" id="ABM80590.1"/>
    </source>
</evidence>
<reference evidence="4 5" key="1">
    <citation type="journal article" date="2007" name="Archaea">
        <title>The genome of Hyperthermus butylicus: a sulfur-reducing, peptide fermenting, neutrophilic Crenarchaeote growing up to 108 degrees C.</title>
        <authorList>
            <person name="Brugger K."/>
            <person name="Chen L."/>
            <person name="Stark M."/>
            <person name="Zibat A."/>
            <person name="Redder P."/>
            <person name="Ruepp A."/>
            <person name="Awayez M."/>
            <person name="She Q."/>
            <person name="Garrett R.A."/>
            <person name="Klenk H.P."/>
        </authorList>
    </citation>
    <scope>NUCLEOTIDE SEQUENCE [LARGE SCALE GENOMIC DNA]</scope>
    <source>
        <strain evidence="5">DSM 5456 / JCM 9403 / PLM1-5</strain>
    </source>
</reference>
<dbReference type="HOGENOM" id="CLU_013458_2_0_2"/>
<proteinExistence type="inferred from homology"/>
<dbReference type="EnsemblBacteria" id="ABM80590">
    <property type="protein sequence ID" value="ABM80590"/>
    <property type="gene ID" value="Hbut_0736"/>
</dbReference>